<reference evidence="9 10" key="1">
    <citation type="submission" date="2019-08" db="EMBL/GenBank/DDBJ databases">
        <title>Actinomadura sp. nov. CYP1-5 isolated from mountain soil.</title>
        <authorList>
            <person name="Songsumanus A."/>
            <person name="Kuncharoen N."/>
            <person name="Kudo T."/>
            <person name="Yuki M."/>
            <person name="Igarashi Y."/>
            <person name="Tanasupawat S."/>
        </authorList>
    </citation>
    <scope>NUCLEOTIDE SEQUENCE [LARGE SCALE GENOMIC DNA]</scope>
    <source>
        <strain evidence="9 10">CYP1-5</strain>
    </source>
</reference>
<name>A0A5D3F256_9ACTN</name>
<keyword evidence="6" id="KW-1133">Transmembrane helix</keyword>
<dbReference type="AlphaFoldDB" id="A0A5D3F256"/>
<evidence type="ECO:0000259" key="7">
    <source>
        <dbReference type="Pfam" id="PF04542"/>
    </source>
</evidence>
<dbReference type="InterPro" id="IPR036388">
    <property type="entry name" value="WH-like_DNA-bd_sf"/>
</dbReference>
<dbReference type="Pfam" id="PF04542">
    <property type="entry name" value="Sigma70_r2"/>
    <property type="match status" value="1"/>
</dbReference>
<proteinExistence type="inferred from homology"/>
<comment type="similarity">
    <text evidence="1">Belongs to the sigma-70 factor family. ECF subfamily.</text>
</comment>
<evidence type="ECO:0000313" key="9">
    <source>
        <dbReference type="EMBL" id="TYK43147.1"/>
    </source>
</evidence>
<dbReference type="EMBL" id="VSRQ01000013">
    <property type="protein sequence ID" value="TYK43147.1"/>
    <property type="molecule type" value="Genomic_DNA"/>
</dbReference>
<keyword evidence="10" id="KW-1185">Reference proteome</keyword>
<dbReference type="Gene3D" id="1.10.1740.10">
    <property type="match status" value="1"/>
</dbReference>
<feature type="domain" description="RNA polymerase sigma-70 region 4" evidence="8">
    <location>
        <begin position="102"/>
        <end position="151"/>
    </location>
</feature>
<evidence type="ECO:0000256" key="4">
    <source>
        <dbReference type="ARBA" id="ARBA00023125"/>
    </source>
</evidence>
<evidence type="ECO:0000256" key="2">
    <source>
        <dbReference type="ARBA" id="ARBA00023015"/>
    </source>
</evidence>
<dbReference type="InterPro" id="IPR014284">
    <property type="entry name" value="RNA_pol_sigma-70_dom"/>
</dbReference>
<sequence>MLLAYATRLTGDRAAAEDLVQETLIRAWKHVHIVATATIPLTGWLLTILRNLAFDRARRQATRPLEVPELPEAASVGGSVGGSVAGGDHSDRVVDSIVVVEALKSLPELHSSMLIEVYYRNRSVAEVAKQFQIPQGTVKSRTHYALRALRNALATHGEE</sequence>
<evidence type="ECO:0000256" key="3">
    <source>
        <dbReference type="ARBA" id="ARBA00023082"/>
    </source>
</evidence>
<keyword evidence="2" id="KW-0805">Transcription regulation</keyword>
<feature type="domain" description="RNA polymerase sigma-70 region 2" evidence="7">
    <location>
        <begin position="2"/>
        <end position="61"/>
    </location>
</feature>
<dbReference type="InterPro" id="IPR013324">
    <property type="entry name" value="RNA_pol_sigma_r3/r4-like"/>
</dbReference>
<dbReference type="PANTHER" id="PTHR43133">
    <property type="entry name" value="RNA POLYMERASE ECF-TYPE SIGMA FACTO"/>
    <property type="match status" value="1"/>
</dbReference>
<feature type="transmembrane region" description="Helical" evidence="6">
    <location>
        <begin position="31"/>
        <end position="53"/>
    </location>
</feature>
<evidence type="ECO:0000259" key="8">
    <source>
        <dbReference type="Pfam" id="PF04545"/>
    </source>
</evidence>
<dbReference type="GO" id="GO:0006352">
    <property type="term" value="P:DNA-templated transcription initiation"/>
    <property type="evidence" value="ECO:0007669"/>
    <property type="project" value="InterPro"/>
</dbReference>
<evidence type="ECO:0000256" key="1">
    <source>
        <dbReference type="ARBA" id="ARBA00010641"/>
    </source>
</evidence>
<dbReference type="PANTHER" id="PTHR43133:SF52">
    <property type="entry name" value="ECF RNA POLYMERASE SIGMA FACTOR SIGL"/>
    <property type="match status" value="1"/>
</dbReference>
<dbReference type="Proteomes" id="UP000323505">
    <property type="component" value="Unassembled WGS sequence"/>
</dbReference>
<protein>
    <submittedName>
        <fullName evidence="9">Sigma-70 family RNA polymerase sigma factor</fullName>
    </submittedName>
</protein>
<dbReference type="Gene3D" id="1.10.10.10">
    <property type="entry name" value="Winged helix-like DNA-binding domain superfamily/Winged helix DNA-binding domain"/>
    <property type="match status" value="1"/>
</dbReference>
<dbReference type="InterPro" id="IPR007630">
    <property type="entry name" value="RNA_pol_sigma70_r4"/>
</dbReference>
<dbReference type="InterPro" id="IPR013325">
    <property type="entry name" value="RNA_pol_sigma_r2"/>
</dbReference>
<keyword evidence="6" id="KW-0812">Transmembrane</keyword>
<dbReference type="CDD" id="cd06171">
    <property type="entry name" value="Sigma70_r4"/>
    <property type="match status" value="1"/>
</dbReference>
<organism evidence="9 10">
    <name type="scientific">Actinomadura decatromicini</name>
    <dbReference type="NCBI Taxonomy" id="2604572"/>
    <lineage>
        <taxon>Bacteria</taxon>
        <taxon>Bacillati</taxon>
        <taxon>Actinomycetota</taxon>
        <taxon>Actinomycetes</taxon>
        <taxon>Streptosporangiales</taxon>
        <taxon>Thermomonosporaceae</taxon>
        <taxon>Actinomadura</taxon>
    </lineage>
</organism>
<dbReference type="Pfam" id="PF04545">
    <property type="entry name" value="Sigma70_r4"/>
    <property type="match status" value="1"/>
</dbReference>
<gene>
    <name evidence="9" type="ORF">FXF68_40045</name>
</gene>
<dbReference type="NCBIfam" id="TIGR02937">
    <property type="entry name" value="sigma70-ECF"/>
    <property type="match status" value="1"/>
</dbReference>
<dbReference type="SUPFAM" id="SSF88946">
    <property type="entry name" value="Sigma2 domain of RNA polymerase sigma factors"/>
    <property type="match status" value="1"/>
</dbReference>
<keyword evidence="5" id="KW-0804">Transcription</keyword>
<dbReference type="GO" id="GO:0016987">
    <property type="term" value="F:sigma factor activity"/>
    <property type="evidence" value="ECO:0007669"/>
    <property type="project" value="UniProtKB-KW"/>
</dbReference>
<dbReference type="InterPro" id="IPR039425">
    <property type="entry name" value="RNA_pol_sigma-70-like"/>
</dbReference>
<keyword evidence="6" id="KW-0472">Membrane</keyword>
<evidence type="ECO:0000256" key="5">
    <source>
        <dbReference type="ARBA" id="ARBA00023163"/>
    </source>
</evidence>
<dbReference type="SUPFAM" id="SSF88659">
    <property type="entry name" value="Sigma3 and sigma4 domains of RNA polymerase sigma factors"/>
    <property type="match status" value="1"/>
</dbReference>
<dbReference type="GO" id="GO:0003677">
    <property type="term" value="F:DNA binding"/>
    <property type="evidence" value="ECO:0007669"/>
    <property type="project" value="UniProtKB-KW"/>
</dbReference>
<evidence type="ECO:0000256" key="6">
    <source>
        <dbReference type="SAM" id="Phobius"/>
    </source>
</evidence>
<keyword evidence="3" id="KW-0731">Sigma factor</keyword>
<evidence type="ECO:0000313" key="10">
    <source>
        <dbReference type="Proteomes" id="UP000323505"/>
    </source>
</evidence>
<comment type="caution">
    <text evidence="9">The sequence shown here is derived from an EMBL/GenBank/DDBJ whole genome shotgun (WGS) entry which is preliminary data.</text>
</comment>
<accession>A0A5D3F256</accession>
<dbReference type="InterPro" id="IPR007627">
    <property type="entry name" value="RNA_pol_sigma70_r2"/>
</dbReference>
<keyword evidence="4" id="KW-0238">DNA-binding</keyword>